<dbReference type="SMART" id="SM00895">
    <property type="entry name" value="FCD"/>
    <property type="match status" value="1"/>
</dbReference>
<accession>A0ABM6RP42</accession>
<dbReference type="SMART" id="SM00345">
    <property type="entry name" value="HTH_GNTR"/>
    <property type="match status" value="1"/>
</dbReference>
<dbReference type="Pfam" id="PF00392">
    <property type="entry name" value="GntR"/>
    <property type="match status" value="1"/>
</dbReference>
<dbReference type="Proteomes" id="UP000325292">
    <property type="component" value="Chromosome"/>
</dbReference>
<dbReference type="SUPFAM" id="SSF46785">
    <property type="entry name" value="Winged helix' DNA-binding domain"/>
    <property type="match status" value="1"/>
</dbReference>
<dbReference type="Gene3D" id="1.20.120.530">
    <property type="entry name" value="GntR ligand-binding domain-like"/>
    <property type="match status" value="1"/>
</dbReference>
<dbReference type="PROSITE" id="PS50949">
    <property type="entry name" value="HTH_GNTR"/>
    <property type="match status" value="1"/>
</dbReference>
<name>A0ABM6RP42_9FIRM</name>
<dbReference type="EMBL" id="CP019454">
    <property type="protein sequence ID" value="AUW93116.1"/>
    <property type="molecule type" value="Genomic_DNA"/>
</dbReference>
<sequence>MSEGDDSSSALRPIVAQGLAEEVLERLKQAILDGDLRPGQRLIEHTLANELGVSRTPVREALKHLAAEGLVTVDGRRGLVVSRLSLEVIEEAYMVREVLEGLAARLASEHPYDPADLQKLQRALDAMEQGGLSPKAFDAVHGEFHDTVRNMAHNAYLDRYLGELTAFRTRMVSLDWIPKTRVTRSLEEHRSIYEAIRDGRSDDAERLARQHVASTRKALLQRLQDHADA</sequence>
<dbReference type="Gene3D" id="1.10.10.10">
    <property type="entry name" value="Winged helix-like DNA-binding domain superfamily/Winged helix DNA-binding domain"/>
    <property type="match status" value="1"/>
</dbReference>
<evidence type="ECO:0000256" key="1">
    <source>
        <dbReference type="ARBA" id="ARBA00023015"/>
    </source>
</evidence>
<dbReference type="InterPro" id="IPR036390">
    <property type="entry name" value="WH_DNA-bd_sf"/>
</dbReference>
<gene>
    <name evidence="5" type="ORF">BXT84_03405</name>
</gene>
<dbReference type="Pfam" id="PF07729">
    <property type="entry name" value="FCD"/>
    <property type="match status" value="1"/>
</dbReference>
<dbReference type="InterPro" id="IPR011711">
    <property type="entry name" value="GntR_C"/>
</dbReference>
<evidence type="ECO:0000256" key="2">
    <source>
        <dbReference type="ARBA" id="ARBA00023125"/>
    </source>
</evidence>
<dbReference type="InterPro" id="IPR036388">
    <property type="entry name" value="WH-like_DNA-bd_sf"/>
</dbReference>
<dbReference type="CDD" id="cd07377">
    <property type="entry name" value="WHTH_GntR"/>
    <property type="match status" value="1"/>
</dbReference>
<keyword evidence="3" id="KW-0804">Transcription</keyword>
<dbReference type="SUPFAM" id="SSF48008">
    <property type="entry name" value="GntR ligand-binding domain-like"/>
    <property type="match status" value="1"/>
</dbReference>
<evidence type="ECO:0000259" key="4">
    <source>
        <dbReference type="PROSITE" id="PS50949"/>
    </source>
</evidence>
<dbReference type="InterPro" id="IPR000524">
    <property type="entry name" value="Tscrpt_reg_HTH_GntR"/>
</dbReference>
<proteinExistence type="predicted"/>
<dbReference type="PANTHER" id="PTHR43537">
    <property type="entry name" value="TRANSCRIPTIONAL REGULATOR, GNTR FAMILY"/>
    <property type="match status" value="1"/>
</dbReference>
<evidence type="ECO:0000313" key="6">
    <source>
        <dbReference type="Proteomes" id="UP000325292"/>
    </source>
</evidence>
<protein>
    <recommendedName>
        <fullName evidence="4">HTH gntR-type domain-containing protein</fullName>
    </recommendedName>
</protein>
<organism evidence="5 6">
    <name type="scientific">Sulfobacillus thermotolerans</name>
    <dbReference type="NCBI Taxonomy" id="338644"/>
    <lineage>
        <taxon>Bacteria</taxon>
        <taxon>Bacillati</taxon>
        <taxon>Bacillota</taxon>
        <taxon>Clostridia</taxon>
        <taxon>Eubacteriales</taxon>
        <taxon>Clostridiales Family XVII. Incertae Sedis</taxon>
        <taxon>Sulfobacillus</taxon>
    </lineage>
</organism>
<keyword evidence="6" id="KW-1185">Reference proteome</keyword>
<keyword evidence="1" id="KW-0805">Transcription regulation</keyword>
<evidence type="ECO:0000256" key="3">
    <source>
        <dbReference type="ARBA" id="ARBA00023163"/>
    </source>
</evidence>
<reference evidence="5 6" key="1">
    <citation type="journal article" date="2019" name="Sci. Rep.">
        <title>Sulfobacillus thermotolerans: new insights into resistance and metabolic capacities of acidophilic chemolithotrophs.</title>
        <authorList>
            <person name="Panyushkina A.E."/>
            <person name="Babenko V.V."/>
            <person name="Nikitina A.S."/>
            <person name="Selezneva O.V."/>
            <person name="Tsaplina I.A."/>
            <person name="Letarova M.A."/>
            <person name="Kostryukova E.S."/>
            <person name="Letarov A.V."/>
        </authorList>
    </citation>
    <scope>NUCLEOTIDE SEQUENCE [LARGE SCALE GENOMIC DNA]</scope>
    <source>
        <strain evidence="5 6">Kr1</strain>
    </source>
</reference>
<feature type="domain" description="HTH gntR-type" evidence="4">
    <location>
        <begin position="17"/>
        <end position="84"/>
    </location>
</feature>
<evidence type="ECO:0000313" key="5">
    <source>
        <dbReference type="EMBL" id="AUW93116.1"/>
    </source>
</evidence>
<dbReference type="PANTHER" id="PTHR43537:SF24">
    <property type="entry name" value="GLUCONATE OPERON TRANSCRIPTIONAL REPRESSOR"/>
    <property type="match status" value="1"/>
</dbReference>
<dbReference type="PRINTS" id="PR00035">
    <property type="entry name" value="HTHGNTR"/>
</dbReference>
<dbReference type="InterPro" id="IPR008920">
    <property type="entry name" value="TF_FadR/GntR_C"/>
</dbReference>
<keyword evidence="2" id="KW-0238">DNA-binding</keyword>